<dbReference type="Ensembl" id="ENSCCRT00010032009.1">
    <property type="protein sequence ID" value="ENSCCRP00010029206.1"/>
    <property type="gene ID" value="ENSCCRG00010012452.1"/>
</dbReference>
<dbReference type="GO" id="GO:1902808">
    <property type="term" value="P:positive regulation of cell cycle G1/S phase transition"/>
    <property type="evidence" value="ECO:0007669"/>
    <property type="project" value="TreeGrafter"/>
</dbReference>
<keyword evidence="3" id="KW-1185">Reference proteome</keyword>
<dbReference type="GO" id="GO:0044666">
    <property type="term" value="C:MLL3/4 complex"/>
    <property type="evidence" value="ECO:0007669"/>
    <property type="project" value="TreeGrafter"/>
</dbReference>
<accession>A0A8C1JBL4</accession>
<proteinExistence type="predicted"/>
<dbReference type="GO" id="GO:0030331">
    <property type="term" value="F:nuclear estrogen receptor binding"/>
    <property type="evidence" value="ECO:0007669"/>
    <property type="project" value="TreeGrafter"/>
</dbReference>
<evidence type="ECO:0000313" key="3">
    <source>
        <dbReference type="Proteomes" id="UP000694427"/>
    </source>
</evidence>
<name>A0A8C1JBL4_CYPCA</name>
<sequence length="73" mass="8719">MRSCIFSIITSRLALRSVLSDMKRHRRMEEQILRTGRDLFQSDEALEKPSSPHSQRERDRDPGTVFSPRQRRY</sequence>
<feature type="region of interest" description="Disordered" evidence="1">
    <location>
        <begin position="38"/>
        <end position="73"/>
    </location>
</feature>
<protein>
    <submittedName>
        <fullName evidence="2">Uncharacterized protein</fullName>
    </submittedName>
</protein>
<reference evidence="2" key="2">
    <citation type="submission" date="2025-09" db="UniProtKB">
        <authorList>
            <consortium name="Ensembl"/>
        </authorList>
    </citation>
    <scope>IDENTIFICATION</scope>
</reference>
<organism evidence="2 3">
    <name type="scientific">Cyprinus carpio</name>
    <name type="common">Common carp</name>
    <dbReference type="NCBI Taxonomy" id="7962"/>
    <lineage>
        <taxon>Eukaryota</taxon>
        <taxon>Metazoa</taxon>
        <taxon>Chordata</taxon>
        <taxon>Craniata</taxon>
        <taxon>Vertebrata</taxon>
        <taxon>Euteleostomi</taxon>
        <taxon>Actinopterygii</taxon>
        <taxon>Neopterygii</taxon>
        <taxon>Teleostei</taxon>
        <taxon>Ostariophysi</taxon>
        <taxon>Cypriniformes</taxon>
        <taxon>Cyprinidae</taxon>
        <taxon>Cyprininae</taxon>
        <taxon>Cyprinus</taxon>
    </lineage>
</organism>
<evidence type="ECO:0000313" key="2">
    <source>
        <dbReference type="Ensembl" id="ENSCCRP00010029206.1"/>
    </source>
</evidence>
<dbReference type="AlphaFoldDB" id="A0A8C1JBL4"/>
<dbReference type="GO" id="GO:0033148">
    <property type="term" value="P:positive regulation of intracellular estrogen receptor signaling pathway"/>
    <property type="evidence" value="ECO:0007669"/>
    <property type="project" value="TreeGrafter"/>
</dbReference>
<reference evidence="2" key="1">
    <citation type="submission" date="2025-08" db="UniProtKB">
        <authorList>
            <consortium name="Ensembl"/>
        </authorList>
    </citation>
    <scope>IDENTIFICATION</scope>
</reference>
<dbReference type="InterPro" id="IPR028213">
    <property type="entry name" value="PA1"/>
</dbReference>
<evidence type="ECO:0000256" key="1">
    <source>
        <dbReference type="SAM" id="MobiDB-lite"/>
    </source>
</evidence>
<dbReference type="PANTHER" id="PTHR28467">
    <property type="entry name" value="PAXIP1-ASSOCIATED GLUTAMATE-RICH PROTEIN 1"/>
    <property type="match status" value="1"/>
</dbReference>
<dbReference type="Proteomes" id="UP000694427">
    <property type="component" value="Unplaced"/>
</dbReference>
<dbReference type="PANTHER" id="PTHR28467:SF1">
    <property type="entry name" value="PAXIP1-ASSOCIATED GLUTAMATE-RICH PROTEIN 1"/>
    <property type="match status" value="1"/>
</dbReference>